<protein>
    <submittedName>
        <fullName evidence="1">Uncharacterized protein</fullName>
    </submittedName>
</protein>
<gene>
    <name evidence="1" type="ORF">HYPSUDRAFT_210379</name>
</gene>
<evidence type="ECO:0000313" key="1">
    <source>
        <dbReference type="EMBL" id="KJA12569.1"/>
    </source>
</evidence>
<dbReference type="EMBL" id="KN818135">
    <property type="protein sequence ID" value="KJA12569.1"/>
    <property type="molecule type" value="Genomic_DNA"/>
</dbReference>
<sequence>MAIIPGKNPEVKRVILGLSDMFCCSTFDEFVEFEPDVVQYSLTVFRNLCDLF</sequence>
<dbReference type="Proteomes" id="UP000054270">
    <property type="component" value="Unassembled WGS sequence"/>
</dbReference>
<proteinExistence type="predicted"/>
<accession>A0A0D2N031</accession>
<evidence type="ECO:0000313" key="2">
    <source>
        <dbReference type="Proteomes" id="UP000054270"/>
    </source>
</evidence>
<dbReference type="AlphaFoldDB" id="A0A0D2N031"/>
<reference evidence="2" key="1">
    <citation type="submission" date="2014-04" db="EMBL/GenBank/DDBJ databases">
        <title>Evolutionary Origins and Diversification of the Mycorrhizal Mutualists.</title>
        <authorList>
            <consortium name="DOE Joint Genome Institute"/>
            <consortium name="Mycorrhizal Genomics Consortium"/>
            <person name="Kohler A."/>
            <person name="Kuo A."/>
            <person name="Nagy L.G."/>
            <person name="Floudas D."/>
            <person name="Copeland A."/>
            <person name="Barry K.W."/>
            <person name="Cichocki N."/>
            <person name="Veneault-Fourrey C."/>
            <person name="LaButti K."/>
            <person name="Lindquist E.A."/>
            <person name="Lipzen A."/>
            <person name="Lundell T."/>
            <person name="Morin E."/>
            <person name="Murat C."/>
            <person name="Riley R."/>
            <person name="Ohm R."/>
            <person name="Sun H."/>
            <person name="Tunlid A."/>
            <person name="Henrissat B."/>
            <person name="Grigoriev I.V."/>
            <person name="Hibbett D.S."/>
            <person name="Martin F."/>
        </authorList>
    </citation>
    <scope>NUCLEOTIDE SEQUENCE [LARGE SCALE GENOMIC DNA]</scope>
    <source>
        <strain evidence="2">FD-334 SS-4</strain>
    </source>
</reference>
<name>A0A0D2N031_HYPSF</name>
<organism evidence="1 2">
    <name type="scientific">Hypholoma sublateritium (strain FD-334 SS-4)</name>
    <dbReference type="NCBI Taxonomy" id="945553"/>
    <lineage>
        <taxon>Eukaryota</taxon>
        <taxon>Fungi</taxon>
        <taxon>Dikarya</taxon>
        <taxon>Basidiomycota</taxon>
        <taxon>Agaricomycotina</taxon>
        <taxon>Agaricomycetes</taxon>
        <taxon>Agaricomycetidae</taxon>
        <taxon>Agaricales</taxon>
        <taxon>Agaricineae</taxon>
        <taxon>Strophariaceae</taxon>
        <taxon>Hypholoma</taxon>
    </lineage>
</organism>
<keyword evidence="2" id="KW-1185">Reference proteome</keyword>